<protein>
    <recommendedName>
        <fullName evidence="5">Acid phosphatase</fullName>
    </recommendedName>
</protein>
<dbReference type="Proteomes" id="UP001203338">
    <property type="component" value="Unassembled WGS sequence"/>
</dbReference>
<dbReference type="InterPro" id="IPR023214">
    <property type="entry name" value="HAD_sf"/>
</dbReference>
<accession>A0ABT0PKR5</accession>
<evidence type="ECO:0000256" key="1">
    <source>
        <dbReference type="ARBA" id="ARBA00022729"/>
    </source>
</evidence>
<dbReference type="PANTHER" id="PTHR31284:SF10">
    <property type="entry name" value="ACID PHOSPHATASE-LIKE PROTEIN"/>
    <property type="match status" value="1"/>
</dbReference>
<keyword evidence="1 2" id="KW-0732">Signal</keyword>
<dbReference type="InterPro" id="IPR036412">
    <property type="entry name" value="HAD-like_sf"/>
</dbReference>
<evidence type="ECO:0000313" key="3">
    <source>
        <dbReference type="EMBL" id="MCL6271312.1"/>
    </source>
</evidence>
<dbReference type="PANTHER" id="PTHR31284">
    <property type="entry name" value="ACID PHOSPHATASE-LIKE PROTEIN"/>
    <property type="match status" value="1"/>
</dbReference>
<dbReference type="EMBL" id="JAMFLX010000023">
    <property type="protein sequence ID" value="MCL6271312.1"/>
    <property type="molecule type" value="Genomic_DNA"/>
</dbReference>
<name>A0ABT0PKR5_9GAMM</name>
<dbReference type="RefSeq" id="WP_249700842.1">
    <property type="nucleotide sequence ID" value="NZ_JAMFLX010000023.1"/>
</dbReference>
<feature type="chain" id="PRO_5045169665" description="Acid phosphatase" evidence="2">
    <location>
        <begin position="22"/>
        <end position="553"/>
    </location>
</feature>
<organism evidence="3 4">
    <name type="scientific">Parendozoicomonas callyspongiae</name>
    <dbReference type="NCBI Taxonomy" id="2942213"/>
    <lineage>
        <taxon>Bacteria</taxon>
        <taxon>Pseudomonadati</taxon>
        <taxon>Pseudomonadota</taxon>
        <taxon>Gammaproteobacteria</taxon>
        <taxon>Oceanospirillales</taxon>
        <taxon>Endozoicomonadaceae</taxon>
        <taxon>Parendozoicomonas</taxon>
    </lineage>
</organism>
<gene>
    <name evidence="3" type="ORF">M3P05_15415</name>
</gene>
<sequence length="553" mass="62349">MRWTKVWLVLACVLVTAPAFNSLCYGKAKEWKDLYDEMVLAFLWHQSADESKALSWQTFNMARDILDEQLRLKPDNGKKPILVTDIDDTLTDSSSYFAGFLGTNDGLNEKRDYIWWDEQPSAPKAGALAFLRYAVNKGVEPFYLTGRTADPKVEQYTHSFLQRLGVPGADPNHIKISNGIKKDQFIRDIVGESNQLLLTVGDKFSDLGVESSNKTDHQLQWLQEHPSQPGITTLLQANPVGGTWDCLSHNVCPHSPDQEYELRQQQRKQMAGDYVPSQDVLTPSPLFSGNQMGQILKWQTESSEHAFISRQVFNRAGLYWKNRKAEKGEAIVIDIDGTLIDLAPFTAMVLLWNTGKKGINLFHHWAKSSPSQRAMPGAREYLELVKSAGGEIFYVTARSTIDEHGKDMRKPLLDSLERAGVPLPADKNHLLMKGDFCIRENCSKAARFENIRMGIVSGAPVNIVQLLGDTLQDIELVGEDLETAANAESTGVLADLGRSRFLLPNPIYIRGWLFRLYQKWYGDNWHEEIDSETLQAGVLKKIQRWNPGVSILE</sequence>
<evidence type="ECO:0008006" key="5">
    <source>
        <dbReference type="Google" id="ProtNLM"/>
    </source>
</evidence>
<comment type="caution">
    <text evidence="3">The sequence shown here is derived from an EMBL/GenBank/DDBJ whole genome shotgun (WGS) entry which is preliminary data.</text>
</comment>
<dbReference type="Pfam" id="PF03767">
    <property type="entry name" value="Acid_phosphat_B"/>
    <property type="match status" value="2"/>
</dbReference>
<reference evidence="3 4" key="1">
    <citation type="submission" date="2022-05" db="EMBL/GenBank/DDBJ databases">
        <authorList>
            <person name="Park J.-S."/>
        </authorList>
    </citation>
    <scope>NUCLEOTIDE SEQUENCE [LARGE SCALE GENOMIC DNA]</scope>
    <source>
        <strain evidence="3 4">2012CJ34-2</strain>
    </source>
</reference>
<feature type="signal peptide" evidence="2">
    <location>
        <begin position="1"/>
        <end position="21"/>
    </location>
</feature>
<evidence type="ECO:0000313" key="4">
    <source>
        <dbReference type="Proteomes" id="UP001203338"/>
    </source>
</evidence>
<dbReference type="InterPro" id="IPR005519">
    <property type="entry name" value="Acid_phosphat_B-like"/>
</dbReference>
<keyword evidence="4" id="KW-1185">Reference proteome</keyword>
<proteinExistence type="predicted"/>
<dbReference type="Gene3D" id="3.40.50.1000">
    <property type="entry name" value="HAD superfamily/HAD-like"/>
    <property type="match status" value="2"/>
</dbReference>
<evidence type="ECO:0000256" key="2">
    <source>
        <dbReference type="SAM" id="SignalP"/>
    </source>
</evidence>
<dbReference type="SUPFAM" id="SSF56784">
    <property type="entry name" value="HAD-like"/>
    <property type="match status" value="2"/>
</dbReference>